<proteinExistence type="predicted"/>
<keyword evidence="2" id="KW-1185">Reference proteome</keyword>
<dbReference type="RefSeq" id="WP_176948779.1">
    <property type="nucleotide sequence ID" value="NZ_JABXYK010000003.1"/>
</dbReference>
<reference evidence="1 2" key="1">
    <citation type="submission" date="2020-06" db="EMBL/GenBank/DDBJ databases">
        <title>Rhizobium sp.nov. isolated from the tomato plant.</title>
        <authorList>
            <person name="Thin K.K."/>
            <person name="Zhang X."/>
            <person name="He S."/>
        </authorList>
    </citation>
    <scope>NUCLEOTIDE SEQUENCE [LARGE SCALE GENOMIC DNA]</scope>
    <source>
        <strain evidence="1 2">DBTS2</strain>
    </source>
</reference>
<dbReference type="EMBL" id="JABXYK010000003">
    <property type="protein sequence ID" value="NVP54749.1"/>
    <property type="molecule type" value="Genomic_DNA"/>
</dbReference>
<accession>A0ABX2QEB6</accession>
<comment type="caution">
    <text evidence="1">The sequence shown here is derived from an EMBL/GenBank/DDBJ whole genome shotgun (WGS) entry which is preliminary data.</text>
</comment>
<protein>
    <submittedName>
        <fullName evidence="1">Uncharacterized protein</fullName>
    </submittedName>
</protein>
<name>A0ABX2QEB6_9HYPH</name>
<gene>
    <name evidence="1" type="ORF">HV823_05720</name>
</gene>
<dbReference type="Proteomes" id="UP000659172">
    <property type="component" value="Unassembled WGS sequence"/>
</dbReference>
<evidence type="ECO:0000313" key="1">
    <source>
        <dbReference type="EMBL" id="NVP54749.1"/>
    </source>
</evidence>
<organism evidence="1 2">
    <name type="scientific">Mycoplana rhizolycopersici</name>
    <dbReference type="NCBI Taxonomy" id="2746702"/>
    <lineage>
        <taxon>Bacteria</taxon>
        <taxon>Pseudomonadati</taxon>
        <taxon>Pseudomonadota</taxon>
        <taxon>Alphaproteobacteria</taxon>
        <taxon>Hyphomicrobiales</taxon>
        <taxon>Rhizobiaceae</taxon>
        <taxon>Mycoplana</taxon>
    </lineage>
</organism>
<sequence length="300" mass="33146">MNCLHPFCPMSAPSGSPAWAPVLDRPELKIRVADRPAVAAFLDANFRSVGTWTSAALFPSPLNRAMLKRLLDYCPCLFTQIEISPTARAVVHLCELTLGTRIDSSNVHDAFLIQHPRPGTPAMAYPPREVVRNIGGTIMEFLCSEVLESAGVPLMALDDDNWPRWQMPGHIIMNEGRMQALKAFGDILIPCAPTNLVISVKSEAARERLLYSSNSIEGVGFGFFNQPEEFWTTSRMALFKRMGFSAIYMPDATHSAVMARVVGDGRERHAVNLNGADLYRPLAQFGGDMRRVVGRSTLEL</sequence>
<evidence type="ECO:0000313" key="2">
    <source>
        <dbReference type="Proteomes" id="UP000659172"/>
    </source>
</evidence>